<evidence type="ECO:0000313" key="3">
    <source>
        <dbReference type="Proteomes" id="UP000663832"/>
    </source>
</evidence>
<dbReference type="OrthoDB" id="9976851at2759"/>
<gene>
    <name evidence="2" type="ORF">BJG266_LOCUS25520</name>
    <name evidence="1" type="ORF">QVE165_LOCUS2692</name>
</gene>
<accession>A0A813QTB0</accession>
<reference evidence="1" key="1">
    <citation type="submission" date="2021-02" db="EMBL/GenBank/DDBJ databases">
        <authorList>
            <person name="Nowell W R."/>
        </authorList>
    </citation>
    <scope>NUCLEOTIDE SEQUENCE</scope>
</reference>
<sequence>MDFRALKSKLTGKNLSELNLATLSVNTLDNRQNCDIEKLQNEIEIKQKTLDVSIRHMLITLDANIDDFRLTIDQKRTKSKIPKLSVCDLWLRLKTIEQLQPYPLVTFLRTNQLYRSEIKFTGINNDCYENEQDFSFNSRRCRFTHFHICVGSDEFNFNDGSYVGLVVFSYDNLSKFILNKHHSQRGDIIIKHMKTFTHAQISQRGIYDALFKLYFNCSIDEKFIGIGFLYSNKKWHFDLIAYDHRELYPYEYRVFDLYLFTHWLTKFTVPHNVQEMEIYAKDLVLKQCDIVKKKLIEEDNIDLSNMWMDFIGSDAKDLQIAINQFIQIAEKESESIFKEIVRKKRALNDN</sequence>
<comment type="caution">
    <text evidence="1">The sequence shown here is derived from an EMBL/GenBank/DDBJ whole genome shotgun (WGS) entry which is preliminary data.</text>
</comment>
<evidence type="ECO:0000313" key="1">
    <source>
        <dbReference type="EMBL" id="CAF0772617.1"/>
    </source>
</evidence>
<evidence type="ECO:0000313" key="2">
    <source>
        <dbReference type="EMBL" id="CAF1176696.1"/>
    </source>
</evidence>
<dbReference type="Proteomes" id="UP000663832">
    <property type="component" value="Unassembled WGS sequence"/>
</dbReference>
<organism evidence="1 3">
    <name type="scientific">Adineta steineri</name>
    <dbReference type="NCBI Taxonomy" id="433720"/>
    <lineage>
        <taxon>Eukaryota</taxon>
        <taxon>Metazoa</taxon>
        <taxon>Spiralia</taxon>
        <taxon>Gnathifera</taxon>
        <taxon>Rotifera</taxon>
        <taxon>Eurotatoria</taxon>
        <taxon>Bdelloidea</taxon>
        <taxon>Adinetida</taxon>
        <taxon>Adinetidae</taxon>
        <taxon>Adineta</taxon>
    </lineage>
</organism>
<dbReference type="EMBL" id="CAJNOM010000009">
    <property type="protein sequence ID" value="CAF0772617.1"/>
    <property type="molecule type" value="Genomic_DNA"/>
</dbReference>
<protein>
    <submittedName>
        <fullName evidence="1">Uncharacterized protein</fullName>
    </submittedName>
</protein>
<dbReference type="Proteomes" id="UP000663877">
    <property type="component" value="Unassembled WGS sequence"/>
</dbReference>
<dbReference type="AlphaFoldDB" id="A0A813QTB0"/>
<proteinExistence type="predicted"/>
<name>A0A813QTB0_9BILA</name>
<dbReference type="EMBL" id="CAJNOI010000198">
    <property type="protein sequence ID" value="CAF1176696.1"/>
    <property type="molecule type" value="Genomic_DNA"/>
</dbReference>
<keyword evidence="3" id="KW-1185">Reference proteome</keyword>